<organism evidence="2 3">
    <name type="scientific">Mycoplasmopsis gallinarum</name>
    <dbReference type="NCBI Taxonomy" id="29557"/>
    <lineage>
        <taxon>Bacteria</taxon>
        <taxon>Bacillati</taxon>
        <taxon>Mycoplasmatota</taxon>
        <taxon>Mycoplasmoidales</taxon>
        <taxon>Metamycoplasmataceae</taxon>
        <taxon>Mycoplasmopsis</taxon>
    </lineage>
</organism>
<keyword evidence="1" id="KW-0472">Membrane</keyword>
<keyword evidence="3" id="KW-1185">Reference proteome</keyword>
<accession>A0A168R742</accession>
<comment type="caution">
    <text evidence="2">The sequence shown here is derived from an EMBL/GenBank/DDBJ whole genome shotgun (WGS) entry which is preliminary data.</text>
</comment>
<protein>
    <submittedName>
        <fullName evidence="2">Uncharacterized protein</fullName>
    </submittedName>
</protein>
<proteinExistence type="predicted"/>
<keyword evidence="1" id="KW-1133">Transmembrane helix</keyword>
<dbReference type="AlphaFoldDB" id="A0A168R742"/>
<dbReference type="STRING" id="29557.MGALLINA_05910"/>
<evidence type="ECO:0000313" key="2">
    <source>
        <dbReference type="EMBL" id="OAB48666.1"/>
    </source>
</evidence>
<sequence length="101" mass="11648">MGNQLIKPEWLTIIYAAIITVIAFVINWLLIKYDKIKLQSLNFSIPIAILFISIIALSYIPNLALYIKIIIVLIIVIATTLFFNFLIAKWIEKTKVNKKQN</sequence>
<feature type="transmembrane region" description="Helical" evidence="1">
    <location>
        <begin position="12"/>
        <end position="31"/>
    </location>
</feature>
<keyword evidence="1" id="KW-0812">Transmembrane</keyword>
<evidence type="ECO:0000313" key="3">
    <source>
        <dbReference type="Proteomes" id="UP000076983"/>
    </source>
</evidence>
<evidence type="ECO:0000256" key="1">
    <source>
        <dbReference type="SAM" id="Phobius"/>
    </source>
</evidence>
<feature type="transmembrane region" description="Helical" evidence="1">
    <location>
        <begin position="43"/>
        <end position="60"/>
    </location>
</feature>
<gene>
    <name evidence="2" type="ORF">MGALLINA_05910</name>
</gene>
<dbReference type="EMBL" id="LVLH01000049">
    <property type="protein sequence ID" value="OAB48666.1"/>
    <property type="molecule type" value="Genomic_DNA"/>
</dbReference>
<feature type="transmembrane region" description="Helical" evidence="1">
    <location>
        <begin position="66"/>
        <end position="91"/>
    </location>
</feature>
<reference evidence="2 3" key="1">
    <citation type="submission" date="2016-03" db="EMBL/GenBank/DDBJ databases">
        <title>Genome sequence of Mycoplasma gallinarum strain Mgn_IPT.</title>
        <authorList>
            <person name="Yacoub E."/>
            <person name="Sirand-Pugnet P."/>
            <person name="Barre A."/>
            <person name="Maurier F."/>
            <person name="Blanchard A."/>
            <person name="Ben Abdelmoumen B.M."/>
        </authorList>
    </citation>
    <scope>NUCLEOTIDE SEQUENCE [LARGE SCALE GENOMIC DNA]</scope>
    <source>
        <strain evidence="2 3">Mgn_IPT</strain>
    </source>
</reference>
<name>A0A168R742_9BACT</name>
<dbReference type="Proteomes" id="UP000076983">
    <property type="component" value="Unassembled WGS sequence"/>
</dbReference>
<dbReference type="PATRIC" id="fig|29557.3.peg.598"/>